<proteinExistence type="predicted"/>
<evidence type="ECO:0000313" key="2">
    <source>
        <dbReference type="Proteomes" id="UP000749646"/>
    </source>
</evidence>
<sequence length="557" mass="63002">MQFAARPFDFKDYVRGLISIKDGGASSLSTYCGSILKYLREDEYGVNEEYKAKRRIEVRMTTYEEKEEEFLLKSKISSNVMKHMREQESNVKPSVSQQERVELKRGRVNRNRLHYNSTPFKEPTTPSQVPQPKDPFQLLIEAAIKLNAGEDLQLPSVEDTISQNEISPKRDTLITIALIHLHEANDPNRFPNLDTNLPLKDAFVALSGLWNLYSEAPNTVFHDRIDEARELCARPYLEIPNPKFKALISPLVALADAGSSIDVLIDKIYELQVENTEHRSSLDMIKTILKNAARPMHGTAKASEADAMSVWSSVFREQLPRTTSISLHLGEQGCVAAKLSSSRLASFFKTSAATRKCDCILAVDGLEVANFEAKKETATDMDKSIQLRKNIKINKSILLELDKYGVGCPPILDIYGKGTRTMYQCTMLQQKIEAMTIISIGLSAIVFTVQKFEGIWLAGRACSTIALPMTQEEVGPFLHRSVHTLYNLLQHYDEYAGNVRKKKFEYEYEKRLMAQEMIVSTTPKEVTNALEWDLVVLHTPPKKGRARKMKRSDGDTD</sequence>
<name>A0A9P6MHE5_9FUNG</name>
<accession>A0A9P6MHE5</accession>
<organism evidence="1 2">
    <name type="scientific">Modicella reniformis</name>
    <dbReference type="NCBI Taxonomy" id="1440133"/>
    <lineage>
        <taxon>Eukaryota</taxon>
        <taxon>Fungi</taxon>
        <taxon>Fungi incertae sedis</taxon>
        <taxon>Mucoromycota</taxon>
        <taxon>Mortierellomycotina</taxon>
        <taxon>Mortierellomycetes</taxon>
        <taxon>Mortierellales</taxon>
        <taxon>Mortierellaceae</taxon>
        <taxon>Modicella</taxon>
    </lineage>
</organism>
<keyword evidence="2" id="KW-1185">Reference proteome</keyword>
<dbReference type="EMBL" id="JAAAHW010000593">
    <property type="protein sequence ID" value="KAG0000793.1"/>
    <property type="molecule type" value="Genomic_DNA"/>
</dbReference>
<comment type="caution">
    <text evidence="1">The sequence shown here is derived from an EMBL/GenBank/DDBJ whole genome shotgun (WGS) entry which is preliminary data.</text>
</comment>
<evidence type="ECO:0000313" key="1">
    <source>
        <dbReference type="EMBL" id="KAG0000793.1"/>
    </source>
</evidence>
<protein>
    <submittedName>
        <fullName evidence="1">Uncharacterized protein</fullName>
    </submittedName>
</protein>
<dbReference type="Proteomes" id="UP000749646">
    <property type="component" value="Unassembled WGS sequence"/>
</dbReference>
<dbReference type="AlphaFoldDB" id="A0A9P6MHE5"/>
<dbReference type="OrthoDB" id="2383243at2759"/>
<gene>
    <name evidence="1" type="ORF">BGZ65_004054</name>
</gene>
<reference evidence="1" key="1">
    <citation type="journal article" date="2020" name="Fungal Divers.">
        <title>Resolving the Mortierellaceae phylogeny through synthesis of multi-gene phylogenetics and phylogenomics.</title>
        <authorList>
            <person name="Vandepol N."/>
            <person name="Liber J."/>
            <person name="Desiro A."/>
            <person name="Na H."/>
            <person name="Kennedy M."/>
            <person name="Barry K."/>
            <person name="Grigoriev I.V."/>
            <person name="Miller A.N."/>
            <person name="O'Donnell K."/>
            <person name="Stajich J.E."/>
            <person name="Bonito G."/>
        </authorList>
    </citation>
    <scope>NUCLEOTIDE SEQUENCE</scope>
    <source>
        <strain evidence="1">MES-2147</strain>
    </source>
</reference>